<dbReference type="Proteomes" id="UP000218676">
    <property type="component" value="Chromosome 1"/>
</dbReference>
<feature type="transmembrane region" description="Helical" evidence="1">
    <location>
        <begin position="91"/>
        <end position="111"/>
    </location>
</feature>
<dbReference type="EMBL" id="AP018045">
    <property type="protein sequence ID" value="BAX52351.1"/>
    <property type="molecule type" value="Genomic_DNA"/>
</dbReference>
<dbReference type="Proteomes" id="UP000516656">
    <property type="component" value="Chromosome 1"/>
</dbReference>
<feature type="transmembrane region" description="Helical" evidence="1">
    <location>
        <begin position="68"/>
        <end position="85"/>
    </location>
</feature>
<name>A0A1V1VAE6_PHODP</name>
<reference evidence="4" key="2">
    <citation type="submission" date="2017-05" db="EMBL/GenBank/DDBJ databases">
        <title>Whole genome sequence of fish pathogenic bacteria, Photobacterium damselae subsp. piscicida, strain 91-197, isolated from hybrid striped bass (Morone sp.) in USA.</title>
        <authorList>
            <person name="Teru Y."/>
            <person name="Hikima J."/>
            <person name="Kono T."/>
            <person name="Sakai M."/>
            <person name="Takano T."/>
            <person name="Hawke J.P."/>
            <person name="Takeyama H."/>
            <person name="Aoki T."/>
        </authorList>
    </citation>
    <scope>NUCLEOTIDE SEQUENCE [LARGE SCALE GENOMIC DNA]</scope>
    <source>
        <strain evidence="4">91-197</strain>
    </source>
</reference>
<feature type="transmembrane region" description="Helical" evidence="1">
    <location>
        <begin position="118"/>
        <end position="137"/>
    </location>
</feature>
<keyword evidence="1" id="KW-0812">Transmembrane</keyword>
<dbReference type="AlphaFoldDB" id="A0A1V1VAE6"/>
<accession>A0A1V1VAE6</accession>
<evidence type="ECO:0000256" key="1">
    <source>
        <dbReference type="SAM" id="Phobius"/>
    </source>
</evidence>
<gene>
    <name evidence="3" type="ORF">IC627_10905</name>
    <name evidence="2" type="ORF">PDPUS_1_00977</name>
</gene>
<keyword evidence="1" id="KW-1133">Transmembrane helix</keyword>
<organism evidence="2 4">
    <name type="scientific">Photobacterium damsela subsp. piscicida</name>
    <name type="common">Pasteurella piscicida</name>
    <dbReference type="NCBI Taxonomy" id="38294"/>
    <lineage>
        <taxon>Bacteria</taxon>
        <taxon>Pseudomonadati</taxon>
        <taxon>Pseudomonadota</taxon>
        <taxon>Gammaproteobacteria</taxon>
        <taxon>Vibrionales</taxon>
        <taxon>Vibrionaceae</taxon>
        <taxon>Photobacterium</taxon>
    </lineage>
</organism>
<feature type="transmembrane region" description="Helical" evidence="1">
    <location>
        <begin position="45"/>
        <end position="63"/>
    </location>
</feature>
<evidence type="ECO:0000313" key="4">
    <source>
        <dbReference type="Proteomes" id="UP000218676"/>
    </source>
</evidence>
<dbReference type="EMBL" id="CP061854">
    <property type="protein sequence ID" value="QOD55808.1"/>
    <property type="molecule type" value="Genomic_DNA"/>
</dbReference>
<dbReference type="RefSeq" id="WP_086957716.1">
    <property type="nucleotide sequence ID" value="NZ_AP018045.1"/>
</dbReference>
<proteinExistence type="predicted"/>
<evidence type="ECO:0000313" key="2">
    <source>
        <dbReference type="EMBL" id="BAX52351.1"/>
    </source>
</evidence>
<evidence type="ECO:0000313" key="5">
    <source>
        <dbReference type="Proteomes" id="UP000516656"/>
    </source>
</evidence>
<keyword evidence="1" id="KW-0472">Membrane</keyword>
<feature type="transmembrane region" description="Helical" evidence="1">
    <location>
        <begin position="149"/>
        <end position="179"/>
    </location>
</feature>
<reference evidence="3 5" key="3">
    <citation type="submission" date="2020-09" db="EMBL/GenBank/DDBJ databases">
        <title>Complete, closed and curated genome sequences of Photobacterium damselae subsp. piscicida isolates from Australia indicate localised evolution and additional plasmid-borne pathogenicity mechanisms.</title>
        <authorList>
            <person name="Baseggio L."/>
            <person name="Silayeva O."/>
            <person name="Buller N."/>
            <person name="Landos M."/>
            <person name="Engelstaedter J."/>
            <person name="Barnes A.C."/>
        </authorList>
    </citation>
    <scope>NUCLEOTIDE SEQUENCE [LARGE SCALE GENOMIC DNA]</scope>
    <source>
        <strain evidence="3 5">AS-16-0540-1</strain>
    </source>
</reference>
<protein>
    <submittedName>
        <fullName evidence="2">Uncharacterized protein</fullName>
    </submittedName>
</protein>
<reference evidence="2" key="1">
    <citation type="journal article" date="2017" name="Genome Announc.">
        <title>Whole-Genome Sequence of Photobacterium damselae subsp. piscicida Strain 91-197, Isolated from Hybrid Striped Bass (Morone sp.) in the United States.</title>
        <authorList>
            <person name="Teru Y."/>
            <person name="Hikima J."/>
            <person name="Kono T."/>
            <person name="Sakai M."/>
            <person name="Takano T."/>
            <person name="Hawke J.P."/>
            <person name="Takeyama H."/>
            <person name="Aoki T."/>
        </authorList>
    </citation>
    <scope>NUCLEOTIDE SEQUENCE</scope>
    <source>
        <strain evidence="2">91-197</strain>
    </source>
</reference>
<evidence type="ECO:0000313" key="3">
    <source>
        <dbReference type="EMBL" id="QOD55808.1"/>
    </source>
</evidence>
<sequence>MLYAALLMIASVALTIVGVTALGHGQGEIPALALAIPALWILPQGKTAAWLLLSGLALFGYALPDQPLALSISLFMILPILAVSFSSKSPWQLGAMLIAVVIAMLFGLMALQTESKLSGSMGATCMQLMGVLMIWYAARSWRPVTGNTWWALVLVVPLLMGGMAPAVLVALCVTGLIAAMQEMEKHKVGEWIPKMARVLPAIGFATLVLAPQFEVPSPILVSWLLILGGGLLGEFLLEENEEEEV</sequence>